<keyword evidence="2" id="KW-1185">Reference proteome</keyword>
<dbReference type="Proteomes" id="UP000308267">
    <property type="component" value="Unassembled WGS sequence"/>
</dbReference>
<comment type="caution">
    <text evidence="1">The sequence shown here is derived from an EMBL/GenBank/DDBJ whole genome shotgun (WGS) entry which is preliminary data.</text>
</comment>
<evidence type="ECO:0000313" key="1">
    <source>
        <dbReference type="EMBL" id="TGZ71076.1"/>
    </source>
</evidence>
<evidence type="ECO:0000313" key="2">
    <source>
        <dbReference type="Proteomes" id="UP000308267"/>
    </source>
</evidence>
<sequence>MLARVVPLNLSSEIANRPNLFVDVVSRPSSYMRRFITDWYPWYPYLVNTIADPQTFPLLNNFRLIHLSFLNFLYLVERVMFTCSRISHDTCVIPVEAVRLISSDRIFIRFFRLVNTC</sequence>
<organism evidence="1 2">
    <name type="scientific">Opisthorchis felineus</name>
    <dbReference type="NCBI Taxonomy" id="147828"/>
    <lineage>
        <taxon>Eukaryota</taxon>
        <taxon>Metazoa</taxon>
        <taxon>Spiralia</taxon>
        <taxon>Lophotrochozoa</taxon>
        <taxon>Platyhelminthes</taxon>
        <taxon>Trematoda</taxon>
        <taxon>Digenea</taxon>
        <taxon>Opisthorchiida</taxon>
        <taxon>Opisthorchiata</taxon>
        <taxon>Opisthorchiidae</taxon>
        <taxon>Opisthorchis</taxon>
    </lineage>
</organism>
<reference evidence="1 2" key="1">
    <citation type="journal article" date="2019" name="BMC Genomics">
        <title>New insights from Opisthorchis felineus genome: update on genomics of the epidemiologically important liver flukes.</title>
        <authorList>
            <person name="Ershov N.I."/>
            <person name="Mordvinov V.A."/>
            <person name="Prokhortchouk E.B."/>
            <person name="Pakharukova M.Y."/>
            <person name="Gunbin K.V."/>
            <person name="Ustyantsev K."/>
            <person name="Genaev M.A."/>
            <person name="Blinov A.G."/>
            <person name="Mazur A."/>
            <person name="Boulygina E."/>
            <person name="Tsygankova S."/>
            <person name="Khrameeva E."/>
            <person name="Chekanov N."/>
            <person name="Fan G."/>
            <person name="Xiao A."/>
            <person name="Zhang H."/>
            <person name="Xu X."/>
            <person name="Yang H."/>
            <person name="Solovyev V."/>
            <person name="Lee S.M."/>
            <person name="Liu X."/>
            <person name="Afonnikov D.A."/>
            <person name="Skryabin K.G."/>
        </authorList>
    </citation>
    <scope>NUCLEOTIDE SEQUENCE [LARGE SCALE GENOMIC DNA]</scope>
    <source>
        <strain evidence="1">AK-0245</strain>
        <tissue evidence="1">Whole organism</tissue>
    </source>
</reference>
<proteinExistence type="predicted"/>
<gene>
    <name evidence="1" type="ORF">CRM22_002837</name>
</gene>
<name>A0A4S2M4N3_OPIFE</name>
<protein>
    <submittedName>
        <fullName evidence="1">Uncharacterized protein</fullName>
    </submittedName>
</protein>
<dbReference type="EMBL" id="SJOL01004888">
    <property type="protein sequence ID" value="TGZ71076.1"/>
    <property type="molecule type" value="Genomic_DNA"/>
</dbReference>
<dbReference type="AlphaFoldDB" id="A0A4S2M4N3"/>
<accession>A0A4S2M4N3</accession>